<accession>A0ACC0JJC1</accession>
<name>A0ACC0JJC1_CHOFU</name>
<reference evidence="1 2" key="1">
    <citation type="journal article" date="2022" name="Genome Biol. Evol.">
        <title>The Spruce Budworm Genome: Reconstructing the Evolutionary History of Antifreeze Proteins.</title>
        <authorList>
            <person name="Beliveau C."/>
            <person name="Gagne P."/>
            <person name="Picq S."/>
            <person name="Vernygora O."/>
            <person name="Keeling C.I."/>
            <person name="Pinkney K."/>
            <person name="Doucet D."/>
            <person name="Wen F."/>
            <person name="Johnston J.S."/>
            <person name="Maaroufi H."/>
            <person name="Boyle B."/>
            <person name="Laroche J."/>
            <person name="Dewar K."/>
            <person name="Juretic N."/>
            <person name="Blackburn G."/>
            <person name="Nisole A."/>
            <person name="Brunet B."/>
            <person name="Brandao M."/>
            <person name="Lumley L."/>
            <person name="Duan J."/>
            <person name="Quan G."/>
            <person name="Lucarotti C.J."/>
            <person name="Roe A.D."/>
            <person name="Sperling F.A.H."/>
            <person name="Levesque R.C."/>
            <person name="Cusson M."/>
        </authorList>
    </citation>
    <scope>NUCLEOTIDE SEQUENCE [LARGE SCALE GENOMIC DNA]</scope>
    <source>
        <strain evidence="1">Glfc:IPQL:Cfum</strain>
    </source>
</reference>
<evidence type="ECO:0000313" key="2">
    <source>
        <dbReference type="Proteomes" id="UP001064048"/>
    </source>
</evidence>
<gene>
    <name evidence="1" type="ORF">MSG28_002801</name>
</gene>
<protein>
    <submittedName>
        <fullName evidence="1">Uncharacterized protein</fullName>
    </submittedName>
</protein>
<dbReference type="Proteomes" id="UP001064048">
    <property type="component" value="Chromosome 4"/>
</dbReference>
<sequence length="271" mass="31585">MKENQEITKQFVKIVERFPILYDNKMPHRNQVCMEAWEKVAEAVRHELKEQCTVDELRIKWKGIRSSFSRFKKKLHLENKETTNSKQYYLYDSLKFLHAHAKPKWCTETKKENGEFDSENEDEWVQNITIKALKGGVQSTPIRTYGNTKDPLAPEKKTRSLVVEPDVLVGEVKTEPVDDYTNIESADVSKTGILKRRNDSDDTNEASSSKIIKAEDNTDLQFFKSIIPDIGHFTTQEKRYFKMGVLKLIDEIEESRKKLENVEEFESTNSV</sequence>
<comment type="caution">
    <text evidence="1">The sequence shown here is derived from an EMBL/GenBank/DDBJ whole genome shotgun (WGS) entry which is preliminary data.</text>
</comment>
<evidence type="ECO:0000313" key="1">
    <source>
        <dbReference type="EMBL" id="KAI8424230.1"/>
    </source>
</evidence>
<dbReference type="EMBL" id="CM046104">
    <property type="protein sequence ID" value="KAI8424230.1"/>
    <property type="molecule type" value="Genomic_DNA"/>
</dbReference>
<proteinExistence type="predicted"/>
<organism evidence="1 2">
    <name type="scientific">Choristoneura fumiferana</name>
    <name type="common">Spruce budworm moth</name>
    <name type="synonym">Archips fumiferana</name>
    <dbReference type="NCBI Taxonomy" id="7141"/>
    <lineage>
        <taxon>Eukaryota</taxon>
        <taxon>Metazoa</taxon>
        <taxon>Ecdysozoa</taxon>
        <taxon>Arthropoda</taxon>
        <taxon>Hexapoda</taxon>
        <taxon>Insecta</taxon>
        <taxon>Pterygota</taxon>
        <taxon>Neoptera</taxon>
        <taxon>Endopterygota</taxon>
        <taxon>Lepidoptera</taxon>
        <taxon>Glossata</taxon>
        <taxon>Ditrysia</taxon>
        <taxon>Tortricoidea</taxon>
        <taxon>Tortricidae</taxon>
        <taxon>Tortricinae</taxon>
        <taxon>Choristoneura</taxon>
    </lineage>
</organism>
<keyword evidence="2" id="KW-1185">Reference proteome</keyword>